<dbReference type="SUPFAM" id="SSF51011">
    <property type="entry name" value="Glycosyl hydrolase domain"/>
    <property type="match status" value="1"/>
</dbReference>
<sequence>MTLEPGAPYPLGATIVPGGVNFALFSANATAVLLCLFDAGDPMRETARLALPGRVDGVWHGFLAHERPETVLYGYRVEGPYAPEQGHRFNAHKLLIDPYARGFAGAIRLDSALFGYVEGQGTESFDTRDSAPFMPRCRVVAPRERRASTRPRHPWSRLVIAETHLKGFTRLNEAVPEALRGRYGGLCDPAAVAHFSALGVTAVELLPVHEFYDEVALTRRGLVNYWGYNSIGYFAPAARYAAGTRPEAEFAGMVDALHAAGLEVLLDVVYNHTAENDEFGPTLCFRGIDNASYYRLRDDDRRLYANDTGCGNMLDLRHPRVLQMVMDSLRFWAGEMDVDGFRFDLAPILARGEAGYTRQAPFLACAQQDPILAERRLIAEPWDLGAWATGRFPAGWAEWNDAYRDTVRRFWKGELGPAALAGALAGSAETFAHDGRAAWASVNFVTAHDGFTLADLVSYADKHNEANGEGNRDGSDNSHSWNCGVEGPTDDPAIRAMRARLQRSFLLTLLMSRGVPMLLAGDEIGRSQHGNNNAYCQDSPIGWTDWATADTALAAFTTQAIALRSAHPALRAAAFLSDAEAAWLHPSGRVMGTGDWQDEGLRAFALRVERERDRVLVLFNAGGSEVSFAIEPTGWELALGSETADAPFTLSPGAVQVLTGGDWQGDAPAR</sequence>
<evidence type="ECO:0000259" key="5">
    <source>
        <dbReference type="SMART" id="SM00642"/>
    </source>
</evidence>
<dbReference type="Gene3D" id="3.20.20.80">
    <property type="entry name" value="Glycosidases"/>
    <property type="match status" value="1"/>
</dbReference>
<keyword evidence="3 6" id="KW-0326">Glycosidase</keyword>
<dbReference type="EC" id="3.2.1.-" evidence="6"/>
<comment type="caution">
    <text evidence="6">The sequence shown here is derived from an EMBL/GenBank/DDBJ whole genome shotgun (WGS) entry which is preliminary data.</text>
</comment>
<dbReference type="Pfam" id="PF02922">
    <property type="entry name" value="CBM_48"/>
    <property type="match status" value="1"/>
</dbReference>
<evidence type="ECO:0000256" key="1">
    <source>
        <dbReference type="ARBA" id="ARBA00008061"/>
    </source>
</evidence>
<proteinExistence type="inferred from homology"/>
<evidence type="ECO:0000313" key="8">
    <source>
        <dbReference type="Proteomes" id="UP000557688"/>
    </source>
</evidence>
<dbReference type="GO" id="GO:0005980">
    <property type="term" value="P:glycogen catabolic process"/>
    <property type="evidence" value="ECO:0007669"/>
    <property type="project" value="InterPro"/>
</dbReference>
<dbReference type="SUPFAM" id="SSF51445">
    <property type="entry name" value="(Trans)glycosidases"/>
    <property type="match status" value="1"/>
</dbReference>
<reference evidence="7 9" key="1">
    <citation type="submission" date="2020-06" db="EMBL/GenBank/DDBJ databases">
        <title>Description of novel acetic acid bacteria.</title>
        <authorList>
            <person name="Sombolestani A."/>
        </authorList>
    </citation>
    <scope>NUCLEOTIDE SEQUENCE [LARGE SCALE GENOMIC DNA]</scope>
    <source>
        <strain evidence="7 9">LMG 26838</strain>
    </source>
</reference>
<feature type="compositionally biased region" description="Basic and acidic residues" evidence="4">
    <location>
        <begin position="465"/>
        <end position="476"/>
    </location>
</feature>
<protein>
    <submittedName>
        <fullName evidence="7">Glycogen debranching protein GlgX</fullName>
    </submittedName>
    <submittedName>
        <fullName evidence="6">Glycogen operon protein</fullName>
        <ecNumber evidence="6">3.2.1.-</ecNumber>
    </submittedName>
</protein>
<dbReference type="PANTHER" id="PTHR43002">
    <property type="entry name" value="GLYCOGEN DEBRANCHING ENZYME"/>
    <property type="match status" value="1"/>
</dbReference>
<accession>A0A839UY53</accession>
<dbReference type="AlphaFoldDB" id="A0A839UY53"/>
<feature type="region of interest" description="Disordered" evidence="4">
    <location>
        <begin position="465"/>
        <end position="486"/>
    </location>
</feature>
<evidence type="ECO:0000256" key="2">
    <source>
        <dbReference type="ARBA" id="ARBA00022801"/>
    </source>
</evidence>
<dbReference type="Proteomes" id="UP000565205">
    <property type="component" value="Unassembled WGS sequence"/>
</dbReference>
<name>A0A839UY53_9PROT</name>
<dbReference type="CDD" id="cd11326">
    <property type="entry name" value="AmyAc_Glg_debranch"/>
    <property type="match status" value="1"/>
</dbReference>
<dbReference type="GO" id="GO:0004135">
    <property type="term" value="F:amylo-alpha-1,6-glucosidase activity"/>
    <property type="evidence" value="ECO:0007669"/>
    <property type="project" value="InterPro"/>
</dbReference>
<evidence type="ECO:0000313" key="6">
    <source>
        <dbReference type="EMBL" id="MBB3173274.1"/>
    </source>
</evidence>
<feature type="domain" description="Glycosyl hydrolase family 13 catalytic" evidence="5">
    <location>
        <begin position="162"/>
        <end position="564"/>
    </location>
</feature>
<dbReference type="Gene3D" id="2.60.40.10">
    <property type="entry name" value="Immunoglobulins"/>
    <property type="match status" value="1"/>
</dbReference>
<keyword evidence="8" id="KW-1185">Reference proteome</keyword>
<dbReference type="SUPFAM" id="SSF81296">
    <property type="entry name" value="E set domains"/>
    <property type="match status" value="1"/>
</dbReference>
<dbReference type="InterPro" id="IPR013783">
    <property type="entry name" value="Ig-like_fold"/>
</dbReference>
<dbReference type="InterPro" id="IPR044505">
    <property type="entry name" value="GlgX_Isoamylase_N_E_set"/>
</dbReference>
<dbReference type="InterPro" id="IPR006047">
    <property type="entry name" value="GH13_cat_dom"/>
</dbReference>
<dbReference type="InterPro" id="IPR011837">
    <property type="entry name" value="Glycogen_debranch_GlgX"/>
</dbReference>
<reference evidence="6 8" key="2">
    <citation type="submission" date="2020-08" db="EMBL/GenBank/DDBJ databases">
        <title>Genomic Encyclopedia of Type Strains, Phase III (KMG-III): the genomes of soil and plant-associated and newly described type strains.</title>
        <authorList>
            <person name="Whitman W."/>
        </authorList>
    </citation>
    <scope>NUCLEOTIDE SEQUENCE [LARGE SCALE GENOMIC DNA]</scope>
    <source>
        <strain evidence="6 8">CECT 8088</strain>
    </source>
</reference>
<evidence type="ECO:0000256" key="3">
    <source>
        <dbReference type="ARBA" id="ARBA00023295"/>
    </source>
</evidence>
<gene>
    <name evidence="7" type="primary">glgX</name>
    <name evidence="6" type="ORF">FHR90_001092</name>
    <name evidence="7" type="ORF">HUK83_06245</name>
</gene>
<dbReference type="EMBL" id="JABXXQ010000085">
    <property type="protein sequence ID" value="NVN29934.1"/>
    <property type="molecule type" value="Genomic_DNA"/>
</dbReference>
<dbReference type="InterPro" id="IPR017853">
    <property type="entry name" value="GH"/>
</dbReference>
<dbReference type="NCBIfam" id="TIGR02100">
    <property type="entry name" value="glgX_debranch"/>
    <property type="match status" value="1"/>
</dbReference>
<dbReference type="InterPro" id="IPR014756">
    <property type="entry name" value="Ig_E-set"/>
</dbReference>
<evidence type="ECO:0000313" key="7">
    <source>
        <dbReference type="EMBL" id="NVN29934.1"/>
    </source>
</evidence>
<dbReference type="InterPro" id="IPR004193">
    <property type="entry name" value="Glyco_hydro_13_N"/>
</dbReference>
<organism evidence="6 8">
    <name type="scientific">Endobacter medicaginis</name>
    <dbReference type="NCBI Taxonomy" id="1181271"/>
    <lineage>
        <taxon>Bacteria</taxon>
        <taxon>Pseudomonadati</taxon>
        <taxon>Pseudomonadota</taxon>
        <taxon>Alphaproteobacteria</taxon>
        <taxon>Acetobacterales</taxon>
        <taxon>Acetobacteraceae</taxon>
        <taxon>Endobacter</taxon>
    </lineage>
</organism>
<dbReference type="CDD" id="cd02856">
    <property type="entry name" value="E_set_GDE_Isoamylase_N"/>
    <property type="match status" value="1"/>
</dbReference>
<keyword evidence="2 6" id="KW-0378">Hydrolase</keyword>
<dbReference type="EMBL" id="JACHXV010000003">
    <property type="protein sequence ID" value="MBB3173274.1"/>
    <property type="molecule type" value="Genomic_DNA"/>
</dbReference>
<dbReference type="RefSeq" id="WP_176623048.1">
    <property type="nucleotide sequence ID" value="NZ_JABXXQ010000085.1"/>
</dbReference>
<dbReference type="Proteomes" id="UP000557688">
    <property type="component" value="Unassembled WGS sequence"/>
</dbReference>
<comment type="similarity">
    <text evidence="1">Belongs to the glycosyl hydrolase 13 family.</text>
</comment>
<dbReference type="SMART" id="SM00642">
    <property type="entry name" value="Aamy"/>
    <property type="match status" value="1"/>
</dbReference>
<evidence type="ECO:0000256" key="4">
    <source>
        <dbReference type="SAM" id="MobiDB-lite"/>
    </source>
</evidence>
<evidence type="ECO:0000313" key="9">
    <source>
        <dbReference type="Proteomes" id="UP000565205"/>
    </source>
</evidence>